<feature type="compositionally biased region" description="Polar residues" evidence="1">
    <location>
        <begin position="1039"/>
        <end position="1053"/>
    </location>
</feature>
<evidence type="ECO:0000313" key="3">
    <source>
        <dbReference type="EMBL" id="TDL28405.1"/>
    </source>
</evidence>
<accession>A0A4Y7QLY1</accession>
<dbReference type="EMBL" id="ML170157">
    <property type="protein sequence ID" value="TDL28405.1"/>
    <property type="molecule type" value="Genomic_DNA"/>
</dbReference>
<reference evidence="3 4" key="1">
    <citation type="submission" date="2018-06" db="EMBL/GenBank/DDBJ databases">
        <title>A transcriptomic atlas of mushroom development highlights an independent origin of complex multicellularity.</title>
        <authorList>
            <consortium name="DOE Joint Genome Institute"/>
            <person name="Krizsan K."/>
            <person name="Almasi E."/>
            <person name="Merenyi Z."/>
            <person name="Sahu N."/>
            <person name="Viragh M."/>
            <person name="Koszo T."/>
            <person name="Mondo S."/>
            <person name="Kiss B."/>
            <person name="Balint B."/>
            <person name="Kues U."/>
            <person name="Barry K."/>
            <person name="Hegedus J.C."/>
            <person name="Henrissat B."/>
            <person name="Johnson J."/>
            <person name="Lipzen A."/>
            <person name="Ohm R."/>
            <person name="Nagy I."/>
            <person name="Pangilinan J."/>
            <person name="Yan J."/>
            <person name="Xiong Y."/>
            <person name="Grigoriev I.V."/>
            <person name="Hibbett D.S."/>
            <person name="Nagy L.G."/>
        </authorList>
    </citation>
    <scope>NUCLEOTIDE SEQUENCE [LARGE SCALE GENOMIC DNA]</scope>
    <source>
        <strain evidence="3 4">SZMC22713</strain>
    </source>
</reference>
<feature type="compositionally biased region" description="Pro residues" evidence="1">
    <location>
        <begin position="1"/>
        <end position="11"/>
    </location>
</feature>
<dbReference type="SUPFAM" id="SSF55277">
    <property type="entry name" value="GYF domain"/>
    <property type="match status" value="1"/>
</dbReference>
<feature type="compositionally biased region" description="Basic and acidic residues" evidence="1">
    <location>
        <begin position="510"/>
        <end position="522"/>
    </location>
</feature>
<feature type="compositionally biased region" description="Polar residues" evidence="1">
    <location>
        <begin position="620"/>
        <end position="631"/>
    </location>
</feature>
<feature type="domain" description="GYF" evidence="2">
    <location>
        <begin position="1150"/>
        <end position="1206"/>
    </location>
</feature>
<dbReference type="STRING" id="50990.A0A4Y7QLY1"/>
<feature type="compositionally biased region" description="Low complexity" evidence="1">
    <location>
        <begin position="783"/>
        <end position="826"/>
    </location>
</feature>
<feature type="region of interest" description="Disordered" evidence="1">
    <location>
        <begin position="210"/>
        <end position="252"/>
    </location>
</feature>
<feature type="compositionally biased region" description="Polar residues" evidence="1">
    <location>
        <begin position="1021"/>
        <end position="1031"/>
    </location>
</feature>
<name>A0A4Y7QLY1_9AGAM</name>
<proteinExistence type="predicted"/>
<feature type="compositionally biased region" description="Polar residues" evidence="1">
    <location>
        <begin position="850"/>
        <end position="868"/>
    </location>
</feature>
<gene>
    <name evidence="3" type="ORF">BD410DRAFT_220669</name>
</gene>
<feature type="region of interest" description="Disordered" evidence="1">
    <location>
        <begin position="95"/>
        <end position="176"/>
    </location>
</feature>
<evidence type="ECO:0000313" key="4">
    <source>
        <dbReference type="Proteomes" id="UP000294933"/>
    </source>
</evidence>
<feature type="compositionally biased region" description="Low complexity" evidence="1">
    <location>
        <begin position="478"/>
        <end position="492"/>
    </location>
</feature>
<dbReference type="PANTHER" id="PTHR48125:SF12">
    <property type="entry name" value="AT HOOK TRANSCRIPTION FACTOR FAMILY-RELATED"/>
    <property type="match status" value="1"/>
</dbReference>
<organism evidence="3 4">
    <name type="scientific">Rickenella mellea</name>
    <dbReference type="NCBI Taxonomy" id="50990"/>
    <lineage>
        <taxon>Eukaryota</taxon>
        <taxon>Fungi</taxon>
        <taxon>Dikarya</taxon>
        <taxon>Basidiomycota</taxon>
        <taxon>Agaricomycotina</taxon>
        <taxon>Agaricomycetes</taxon>
        <taxon>Hymenochaetales</taxon>
        <taxon>Rickenellaceae</taxon>
        <taxon>Rickenella</taxon>
    </lineage>
</organism>
<feature type="compositionally biased region" description="Polar residues" evidence="1">
    <location>
        <begin position="158"/>
        <end position="167"/>
    </location>
</feature>
<dbReference type="PROSITE" id="PS50829">
    <property type="entry name" value="GYF"/>
    <property type="match status" value="1"/>
</dbReference>
<dbReference type="OrthoDB" id="6415790at2759"/>
<sequence length="1442" mass="155643">MAAPPSPPTPRPRLRSVSGSLPEILRPASPASSDLTAPEDSAVGEHEAVDDDWSDGVVAESGEQREIEVLEHVGPHGGDDDHGKVTSEPEVLKTHEIVDPTIEYPSPSATVSADTTGDDPTPQEIDPSTGAVSVTHPPLDTNVQSIGASAIPPPTPVAPNNQSTMERNQSRRRSTIDVRSANRFSGFISNLIHRRPDRELSLAAPAQPATVVENENARNSNKSTPLVSRVPSPVPPRPITPPPSLPPPSLPELGLSLNAITSSLTPSHFNTPPASGTFLEPHYLLLCHAQGLDVLPLVSPPAPQPYALVRRVSFKSVVVMEERGVLVAIAGRREGVRVYALSEVKKAVEWRIDVEVRREKERQRREEAKKGVSGGVDKVFSELRMSEEKEKLLNSKFPSPPASPSPSPSPTPKPKKKKSFVRTGNESPGSSLRPRPPTTRKVRTPPRQATPPAQEINEPPPAYTSSTPPRPWLRNQPSAISVSQSRSRSGSVTTVLAGSTNRRRSTVTNRDADEKRDWMDDHESSDEEAINLATAGPSGSAALDERTSAMAAASNTAGSGTSDNGHAIATLDVPAMPRMPTTTIIPSLSRRNRPAHLDLSRANPPSGTATAPPPSPTPTLITLRQALSSIDPSADDHARSATPDVEEDEDGTPLAEPISFAQALLESRLPDLPPPGSRRPQQPILLSTVGPVEEEIRSPRDSISEGHSARGSQRSRRGRRWSVLGTILAPPSSSDSLRPHPLESQRLSNRPSGSDLREDGTTRTPSMRQRESDILSRSHSQGRSRTPTRTTSRSSNQSTPNPPLSTQATSASSTPTPTTPNSVTPTQRRFFPRIISQAFQARRSEESPMPSRNVSGEVSKRPSGSNLAPQAPPPKLEYVKLPGTKGAVMIKAVETAKKSFLAILCGDAGEKVELFAGTYRTTLGLSRTFILPDSPRTLELQLQGDDLVEVFLVFSQNVFGLEPATVRVREVRVGRAERRAARRRNRENRMEEQTGAEADAIPLGDEETSVSVSVGVALQPSEPNVESTTAVAPTPSAGPVSSQAISRQNSDDNITPAEPAGSATAATNVDDLALLALSSMSPYTTFQQLSFAPQFPLATIADECVIPPTYPNFLQYRAAHEAEENGSSSLDLATVQFSPPGLPLPSTAPPSKWFYRDPKGVVQGPWKASLMQSWYKDGLLPPDLPVRREEDNEYVLLRDLRLQSVDPTHPFRPPPPPLHSSIVPLPLDPVKPLLPPISLLAQPRHYGPPALFFSTRSGHSTAIVDARGRSVLKGRFMWTPDDEDDFLVSKLGDVRRLEAFDVSGRAVLVGIRQGGMEVVDVGDALMKPGDESRTMLPNFNPPQSNTSRRGSFIWRIGSPTSPHPVGSYAGLPHKTIHAPVKKSSIGIGRSPGRPEFPASGGEDIEHRVQDELLFLGRRGDNIYFCERSAGSFRILRLSPTQA</sequence>
<dbReference type="InterPro" id="IPR003169">
    <property type="entry name" value="GYF"/>
</dbReference>
<protein>
    <recommendedName>
        <fullName evidence="2">GYF domain-containing protein</fullName>
    </recommendedName>
</protein>
<feature type="region of interest" description="Disordered" evidence="1">
    <location>
        <begin position="1"/>
        <end position="63"/>
    </location>
</feature>
<evidence type="ECO:0000256" key="1">
    <source>
        <dbReference type="SAM" id="MobiDB-lite"/>
    </source>
</evidence>
<feature type="compositionally biased region" description="Pro residues" evidence="1">
    <location>
        <begin position="232"/>
        <end position="250"/>
    </location>
</feature>
<dbReference type="InterPro" id="IPR035445">
    <property type="entry name" value="GYF-like_dom_sf"/>
</dbReference>
<dbReference type="Pfam" id="PF02213">
    <property type="entry name" value="GYF"/>
    <property type="match status" value="1"/>
</dbReference>
<dbReference type="Gene3D" id="3.30.1490.40">
    <property type="match status" value="1"/>
</dbReference>
<feature type="compositionally biased region" description="Basic and acidic residues" evidence="1">
    <location>
        <begin position="694"/>
        <end position="708"/>
    </location>
</feature>
<dbReference type="Proteomes" id="UP000294933">
    <property type="component" value="Unassembled WGS sequence"/>
</dbReference>
<feature type="compositionally biased region" description="Pro residues" evidence="1">
    <location>
        <begin position="398"/>
        <end position="412"/>
    </location>
</feature>
<keyword evidence="4" id="KW-1185">Reference proteome</keyword>
<feature type="compositionally biased region" description="Low complexity" evidence="1">
    <location>
        <begin position="548"/>
        <end position="562"/>
    </location>
</feature>
<dbReference type="VEuPathDB" id="FungiDB:BD410DRAFT_220669"/>
<evidence type="ECO:0000259" key="2">
    <source>
        <dbReference type="PROSITE" id="PS50829"/>
    </source>
</evidence>
<dbReference type="SMART" id="SM00444">
    <property type="entry name" value="GYF"/>
    <property type="match status" value="1"/>
</dbReference>
<feature type="region of interest" description="Disordered" evidence="1">
    <location>
        <begin position="387"/>
        <end position="875"/>
    </location>
</feature>
<dbReference type="PANTHER" id="PTHR48125">
    <property type="entry name" value="LP07818P1"/>
    <property type="match status" value="1"/>
</dbReference>
<feature type="region of interest" description="Disordered" evidence="1">
    <location>
        <begin position="975"/>
        <end position="1004"/>
    </location>
</feature>
<feature type="region of interest" description="Disordered" evidence="1">
    <location>
        <begin position="1018"/>
        <end position="1062"/>
    </location>
</feature>